<dbReference type="SUPFAM" id="SSF89447">
    <property type="entry name" value="AbrB/MazE/MraZ-like"/>
    <property type="match status" value="1"/>
</dbReference>
<evidence type="ECO:0000259" key="1">
    <source>
        <dbReference type="SMART" id="SM00966"/>
    </source>
</evidence>
<organism evidence="2 3">
    <name type="scientific">Archaeoglobus sulfaticallidus PM70-1</name>
    <dbReference type="NCBI Taxonomy" id="387631"/>
    <lineage>
        <taxon>Archaea</taxon>
        <taxon>Methanobacteriati</taxon>
        <taxon>Methanobacteriota</taxon>
        <taxon>Archaeoglobi</taxon>
        <taxon>Archaeoglobales</taxon>
        <taxon>Archaeoglobaceae</taxon>
        <taxon>Archaeoglobus</taxon>
    </lineage>
</organism>
<dbReference type="InterPro" id="IPR037914">
    <property type="entry name" value="SpoVT-AbrB_sf"/>
</dbReference>
<name>N0BKU2_9EURY</name>
<evidence type="ECO:0000313" key="2">
    <source>
        <dbReference type="EMBL" id="AGK60830.1"/>
    </source>
</evidence>
<sequence length="343" mass="40415">MKIYIDTINFKYYLAYIWIMKVRKLQLVGGSSYMVSLPKEWVYRYKLKQGDELILNDFDDFIVIQPNINGSREVKVGIKKMPSYETSFLKRFFGAIYSLGADRIVIEDPEVGKYITDISDLTHHYIGMEVLDASESKIIVHCFTIPDFDVVTIIKRMFQILKSLISEIEDVLEDNTDYNAFEKKIRSYENDFDRLYLLSVRIVNKGMKRITVSEWDEMRSLLGSRIISKFCEEIADILFIMTRYLKNHDFDRRSIKEHMKSIKQVLEMGFESFRASDISKTTEFLTEVEKVSNKIQKSIEETEDGIILKEFLLQICRMLESIGEITFNKCVREMLKKNVKNER</sequence>
<dbReference type="SUPFAM" id="SSF109755">
    <property type="entry name" value="PhoU-like"/>
    <property type="match status" value="1"/>
</dbReference>
<dbReference type="eggNOG" id="arCOG00318">
    <property type="taxonomic scope" value="Archaea"/>
</dbReference>
<reference evidence="2 3" key="1">
    <citation type="journal article" date="2013" name="Genome Announc.">
        <title>Complete Genome Sequence of the Thermophilic and Facultatively Chemolithoautotrophic Sulfate Reducer Archaeoglobus sulfaticallidus Strain PM70-1T.</title>
        <authorList>
            <person name="Stokke R."/>
            <person name="Hocking W.P."/>
            <person name="Steinsbu B.O."/>
            <person name="Steen I.H."/>
        </authorList>
    </citation>
    <scope>NUCLEOTIDE SEQUENCE [LARGE SCALE GENOMIC DNA]</scope>
    <source>
        <strain evidence="2">PM70-1</strain>
    </source>
</reference>
<dbReference type="STRING" id="387631.Asulf_00821"/>
<dbReference type="Pfam" id="PF04014">
    <property type="entry name" value="MazE_antitoxin"/>
    <property type="match status" value="1"/>
</dbReference>
<dbReference type="KEGG" id="ast:Asulf_00821"/>
<evidence type="ECO:0000313" key="3">
    <source>
        <dbReference type="Proteomes" id="UP000013307"/>
    </source>
</evidence>
<dbReference type="EMBL" id="CP005290">
    <property type="protein sequence ID" value="AGK60830.1"/>
    <property type="molecule type" value="Genomic_DNA"/>
</dbReference>
<proteinExistence type="predicted"/>
<gene>
    <name evidence="2" type="ORF">Asulf_00821</name>
</gene>
<dbReference type="HOGENOM" id="CLU_069302_1_0_2"/>
<dbReference type="AlphaFoldDB" id="N0BKU2"/>
<feature type="domain" description="SpoVT-AbrB" evidence="1">
    <location>
        <begin position="27"/>
        <end position="72"/>
    </location>
</feature>
<accession>N0BKU2</accession>
<dbReference type="Proteomes" id="UP000013307">
    <property type="component" value="Chromosome"/>
</dbReference>
<dbReference type="InterPro" id="IPR007159">
    <property type="entry name" value="SpoVT-AbrB_dom"/>
</dbReference>
<keyword evidence="3" id="KW-1185">Reference proteome</keyword>
<dbReference type="SMART" id="SM00966">
    <property type="entry name" value="SpoVT_AbrB"/>
    <property type="match status" value="1"/>
</dbReference>
<protein>
    <submittedName>
        <fullName evidence="2">Phosphate uptake regulator</fullName>
    </submittedName>
</protein>
<dbReference type="GO" id="GO:0003677">
    <property type="term" value="F:DNA binding"/>
    <property type="evidence" value="ECO:0007669"/>
    <property type="project" value="InterPro"/>
</dbReference>